<feature type="compositionally biased region" description="Basic residues" evidence="5">
    <location>
        <begin position="1"/>
        <end position="21"/>
    </location>
</feature>
<evidence type="ECO:0000256" key="3">
    <source>
        <dbReference type="ARBA" id="ARBA00023274"/>
    </source>
</evidence>
<dbReference type="InterPro" id="IPR002673">
    <property type="entry name" value="Ribosomal_eL29"/>
</dbReference>
<dbReference type="GO" id="GO:0003735">
    <property type="term" value="F:structural constituent of ribosome"/>
    <property type="evidence" value="ECO:0007669"/>
    <property type="project" value="UniProtKB-UniRule"/>
</dbReference>
<accession>A0A1B9HXY4</accession>
<sequence>MAKSKNHTAHNQTKKAHKNGIKRTATVKYKSMKGVDPKDCKVELEFVRSETIEDGRSIVQGYAYGFIWVRERKRSNGTADRTRTVEKTVSPRTVEKTVSPLCGLMSSDVS</sequence>
<keyword evidence="2 4" id="KW-0689">Ribosomal protein</keyword>
<evidence type="ECO:0000313" key="6">
    <source>
        <dbReference type="EMBL" id="OCF48098.1"/>
    </source>
</evidence>
<feature type="region of interest" description="Disordered" evidence="5">
    <location>
        <begin position="1"/>
        <end position="25"/>
    </location>
</feature>
<dbReference type="Pfam" id="PF01779">
    <property type="entry name" value="Ribosomal_L29e"/>
    <property type="match status" value="1"/>
</dbReference>
<reference evidence="6" key="2">
    <citation type="submission" date="2016-07" db="EMBL/GenBank/DDBJ databases">
        <title>Evolution of pathogenesis and genome organization in the Tremellales.</title>
        <authorList>
            <person name="Cuomo C."/>
            <person name="Litvintseva A."/>
            <person name="Heitman J."/>
            <person name="Chen Y."/>
            <person name="Sun S."/>
            <person name="Springer D."/>
            <person name="Dromer F."/>
            <person name="Young S."/>
            <person name="Zeng Q."/>
            <person name="Chapman S."/>
            <person name="Gujja S."/>
            <person name="Saif S."/>
            <person name="Birren B."/>
        </authorList>
    </citation>
    <scope>NUCLEOTIDE SEQUENCE</scope>
    <source>
        <strain evidence="6">CBS 10737</strain>
    </source>
</reference>
<dbReference type="GO" id="GO:0022625">
    <property type="term" value="C:cytosolic large ribosomal subunit"/>
    <property type="evidence" value="ECO:0007669"/>
    <property type="project" value="TreeGrafter"/>
</dbReference>
<evidence type="ECO:0000256" key="5">
    <source>
        <dbReference type="SAM" id="MobiDB-lite"/>
    </source>
</evidence>
<reference evidence="6" key="1">
    <citation type="submission" date="2013-07" db="EMBL/GenBank/DDBJ databases">
        <title>The Genome Sequence of Cryptococcus pinus CBS10737.</title>
        <authorList>
            <consortium name="The Broad Institute Genome Sequencing Platform"/>
            <person name="Cuomo C."/>
            <person name="Litvintseva A."/>
            <person name="Chen Y."/>
            <person name="Heitman J."/>
            <person name="Sun S."/>
            <person name="Springer D."/>
            <person name="Dromer F."/>
            <person name="Young S.K."/>
            <person name="Zeng Q."/>
            <person name="Gargeya S."/>
            <person name="Fitzgerald M."/>
            <person name="Abouelleil A."/>
            <person name="Alvarado L."/>
            <person name="Berlin A.M."/>
            <person name="Chapman S.B."/>
            <person name="Dewar J."/>
            <person name="Goldberg J."/>
            <person name="Griggs A."/>
            <person name="Gujja S."/>
            <person name="Hansen M."/>
            <person name="Howarth C."/>
            <person name="Imamovic A."/>
            <person name="Larimer J."/>
            <person name="McCowan C."/>
            <person name="Murphy C."/>
            <person name="Pearson M."/>
            <person name="Priest M."/>
            <person name="Roberts A."/>
            <person name="Saif S."/>
            <person name="Shea T."/>
            <person name="Sykes S."/>
            <person name="Wortman J."/>
            <person name="Nusbaum C."/>
            <person name="Birren B."/>
        </authorList>
    </citation>
    <scope>NUCLEOTIDE SEQUENCE [LARGE SCALE GENOMIC DNA]</scope>
    <source>
        <strain evidence="6">CBS 10737</strain>
    </source>
</reference>
<name>A0A1B9HXY4_9TREE</name>
<evidence type="ECO:0000256" key="2">
    <source>
        <dbReference type="ARBA" id="ARBA00022980"/>
    </source>
</evidence>
<protein>
    <recommendedName>
        <fullName evidence="4">60S ribosomal protein L29</fullName>
    </recommendedName>
</protein>
<keyword evidence="3 4" id="KW-0687">Ribonucleoprotein</keyword>
<dbReference type="Gene3D" id="6.10.140.1730">
    <property type="match status" value="1"/>
</dbReference>
<evidence type="ECO:0000256" key="1">
    <source>
        <dbReference type="ARBA" id="ARBA00010247"/>
    </source>
</evidence>
<dbReference type="PANTHER" id="PTHR12884">
    <property type="entry name" value="60S RIBOSOMAL PROTEIN L29"/>
    <property type="match status" value="1"/>
</dbReference>
<comment type="similarity">
    <text evidence="1 4">Belongs to the eukaryotic ribosomal protein eL29 family.</text>
</comment>
<organism evidence="6">
    <name type="scientific">Kwoniella pini CBS 10737</name>
    <dbReference type="NCBI Taxonomy" id="1296096"/>
    <lineage>
        <taxon>Eukaryota</taxon>
        <taxon>Fungi</taxon>
        <taxon>Dikarya</taxon>
        <taxon>Basidiomycota</taxon>
        <taxon>Agaricomycotina</taxon>
        <taxon>Tremellomycetes</taxon>
        <taxon>Tremellales</taxon>
        <taxon>Cryptococcaceae</taxon>
        <taxon>Kwoniella</taxon>
    </lineage>
</organism>
<dbReference type="PANTHER" id="PTHR12884:SF0">
    <property type="entry name" value="60S RIBOSOMAL PROTEIN L29"/>
    <property type="match status" value="1"/>
</dbReference>
<proteinExistence type="inferred from homology"/>
<dbReference type="GO" id="GO:0002181">
    <property type="term" value="P:cytoplasmic translation"/>
    <property type="evidence" value="ECO:0007669"/>
    <property type="project" value="TreeGrafter"/>
</dbReference>
<dbReference type="OrthoDB" id="996720at2759"/>
<dbReference type="AlphaFoldDB" id="A0A1B9HXY4"/>
<dbReference type="STRING" id="1296096.A0A1B9HXY4"/>
<dbReference type="EMBL" id="KI894014">
    <property type="protein sequence ID" value="OCF48098.1"/>
    <property type="molecule type" value="Genomic_DNA"/>
</dbReference>
<gene>
    <name evidence="6" type="ORF">I206_05965</name>
</gene>
<evidence type="ECO:0000256" key="4">
    <source>
        <dbReference type="RuleBase" id="RU364026"/>
    </source>
</evidence>